<dbReference type="Pfam" id="PF00514">
    <property type="entry name" value="Arm"/>
    <property type="match status" value="1"/>
</dbReference>
<dbReference type="InterPro" id="IPR011989">
    <property type="entry name" value="ARM-like"/>
</dbReference>
<dbReference type="GO" id="GO:0008017">
    <property type="term" value="F:microtubule binding"/>
    <property type="evidence" value="ECO:0007669"/>
    <property type="project" value="TreeGrafter"/>
</dbReference>
<dbReference type="GO" id="GO:0003341">
    <property type="term" value="P:cilium movement"/>
    <property type="evidence" value="ECO:0007669"/>
    <property type="project" value="TreeGrafter"/>
</dbReference>
<dbReference type="Gene3D" id="1.25.10.10">
    <property type="entry name" value="Leucine-rich Repeat Variant"/>
    <property type="match status" value="2"/>
</dbReference>
<evidence type="ECO:0000313" key="3">
    <source>
        <dbReference type="Proteomes" id="UP000494040"/>
    </source>
</evidence>
<dbReference type="AlphaFoldDB" id="A0A8I6TBR2"/>
<keyword evidence="3" id="KW-1185">Reference proteome</keyword>
<dbReference type="Pfam" id="PF02985">
    <property type="entry name" value="HEAT"/>
    <property type="match status" value="2"/>
</dbReference>
<dbReference type="InterPro" id="IPR000357">
    <property type="entry name" value="HEAT"/>
</dbReference>
<dbReference type="PANTHER" id="PTHR23314:SF0">
    <property type="entry name" value="SPERM-ASSOCIATED ANTIGEN 6"/>
    <property type="match status" value="1"/>
</dbReference>
<dbReference type="GO" id="GO:0015630">
    <property type="term" value="C:microtubule cytoskeleton"/>
    <property type="evidence" value="ECO:0007669"/>
    <property type="project" value="TreeGrafter"/>
</dbReference>
<dbReference type="RefSeq" id="XP_014241581.1">
    <property type="nucleotide sequence ID" value="XM_014386095.1"/>
</dbReference>
<proteinExistence type="predicted"/>
<dbReference type="OrthoDB" id="7537227at2759"/>
<protein>
    <recommendedName>
        <fullName evidence="4">Sperm-associated antigen 6</fullName>
    </recommendedName>
</protein>
<keyword evidence="1" id="KW-0677">Repeat</keyword>
<dbReference type="Proteomes" id="UP000494040">
    <property type="component" value="Unassembled WGS sequence"/>
</dbReference>
<dbReference type="SMART" id="SM00185">
    <property type="entry name" value="ARM"/>
    <property type="match status" value="8"/>
</dbReference>
<dbReference type="OMA" id="CECIEQS"/>
<name>A0A8I6TBR2_CIMLE</name>
<dbReference type="KEGG" id="clec:106662210"/>
<accession>A0A8I6TBR2</accession>
<dbReference type="EnsemblMetazoa" id="XM_014386095.1">
    <property type="protein sequence ID" value="XP_014241581.1"/>
    <property type="gene ID" value="LOC106662210"/>
</dbReference>
<evidence type="ECO:0000256" key="1">
    <source>
        <dbReference type="ARBA" id="ARBA00022737"/>
    </source>
</evidence>
<dbReference type="SUPFAM" id="SSF48371">
    <property type="entry name" value="ARM repeat"/>
    <property type="match status" value="1"/>
</dbReference>
<sequence length="539" mass="58874">MGSRAVIQAFDQYEKARIHFAQTMADMALRSINVDCMLKCNVLELLQALLSDPSLRVQQNAALAIGRLSNNSPEAAKAAVNVDVLPTMLKGIEKRSKYYKKAAMFSLRCVAKHSAEMATTLVASGALEAILTCLEEFDTGVKEAAAWAVGYITKHNTALAQACVTAGVLPMLQLCLHEPELCLKQVAASTIGDIAKHDPSLSQAICDSGCTMLLAKCMAFPSPRLKKQAICALSQIAKHTLNLAESVVETDVVTDAVLHLGHPDTTVRKAAANLLCEICKHHVQLAQLVVNSGGIGGLLQLIQSGDEEPMFPAVLAIGFMAAQSEFIALAIKASRGIETLAFMLNQNFPDHILATLAWAIGQIGKHTSEHSETVAKANTFQRLLELYQSPKSSENLKQKCKGALKLTLSMCTSLTELEPMLEKAPPEILKYVLAQYSQLLPVDARARRLFVESGCLQRIQKIQAEPGSTLMELINIVNHCFPEEIIRYYSPGYPESFIEAVENYKPTVPAMFTREHDDPEDSEIMDALRPPAKNEFEIC</sequence>
<dbReference type="GeneID" id="106662210"/>
<reference evidence="2" key="1">
    <citation type="submission" date="2022-01" db="UniProtKB">
        <authorList>
            <consortium name="EnsemblMetazoa"/>
        </authorList>
    </citation>
    <scope>IDENTIFICATION</scope>
</reference>
<evidence type="ECO:0008006" key="4">
    <source>
        <dbReference type="Google" id="ProtNLM"/>
    </source>
</evidence>
<evidence type="ECO:0000313" key="2">
    <source>
        <dbReference type="EnsemblMetazoa" id="XP_014241581.1"/>
    </source>
</evidence>
<organism evidence="2 3">
    <name type="scientific">Cimex lectularius</name>
    <name type="common">Bed bug</name>
    <name type="synonym">Acanthia lectularia</name>
    <dbReference type="NCBI Taxonomy" id="79782"/>
    <lineage>
        <taxon>Eukaryota</taxon>
        <taxon>Metazoa</taxon>
        <taxon>Ecdysozoa</taxon>
        <taxon>Arthropoda</taxon>
        <taxon>Hexapoda</taxon>
        <taxon>Insecta</taxon>
        <taxon>Pterygota</taxon>
        <taxon>Neoptera</taxon>
        <taxon>Paraneoptera</taxon>
        <taxon>Hemiptera</taxon>
        <taxon>Heteroptera</taxon>
        <taxon>Panheteroptera</taxon>
        <taxon>Cimicomorpha</taxon>
        <taxon>Cimicidae</taxon>
        <taxon>Cimex</taxon>
    </lineage>
</organism>
<dbReference type="InterPro" id="IPR016024">
    <property type="entry name" value="ARM-type_fold"/>
</dbReference>
<dbReference type="InterPro" id="IPR000225">
    <property type="entry name" value="Armadillo"/>
</dbReference>
<dbReference type="PANTHER" id="PTHR23314">
    <property type="entry name" value="SPERM-ASSOCIATED ANTIGEN 6 ARMADILLO REPEAT-CONTAINING"/>
    <property type="match status" value="1"/>
</dbReference>